<reference evidence="2" key="1">
    <citation type="submission" date="2024-04" db="EMBL/GenBank/DDBJ databases">
        <title>Salinicola lusitanus LLJ914,a marine bacterium isolated from the Okinawa Trough.</title>
        <authorList>
            <person name="Li J."/>
        </authorList>
    </citation>
    <scope>NUCLEOTIDE SEQUENCE [LARGE SCALE GENOMIC DNA]</scope>
</reference>
<evidence type="ECO:0000313" key="1">
    <source>
        <dbReference type="EMBL" id="KAK7934158.1"/>
    </source>
</evidence>
<keyword evidence="2" id="KW-1185">Reference proteome</keyword>
<dbReference type="Pfam" id="PF01161">
    <property type="entry name" value="PBP"/>
    <property type="match status" value="1"/>
</dbReference>
<name>A0AAW0PTX1_9GOBI</name>
<organism evidence="1 2">
    <name type="scientific">Mugilogobius chulae</name>
    <name type="common">yellowstripe goby</name>
    <dbReference type="NCBI Taxonomy" id="88201"/>
    <lineage>
        <taxon>Eukaryota</taxon>
        <taxon>Metazoa</taxon>
        <taxon>Chordata</taxon>
        <taxon>Craniata</taxon>
        <taxon>Vertebrata</taxon>
        <taxon>Euteleostomi</taxon>
        <taxon>Actinopterygii</taxon>
        <taxon>Neopterygii</taxon>
        <taxon>Teleostei</taxon>
        <taxon>Neoteleostei</taxon>
        <taxon>Acanthomorphata</taxon>
        <taxon>Gobiaria</taxon>
        <taxon>Gobiiformes</taxon>
        <taxon>Gobioidei</taxon>
        <taxon>Gobiidae</taxon>
        <taxon>Gobionellinae</taxon>
        <taxon>Mugilogobius</taxon>
    </lineage>
</organism>
<accession>A0AAW0PTX1</accession>
<dbReference type="InterPro" id="IPR008914">
    <property type="entry name" value="PEBP"/>
</dbReference>
<dbReference type="PANTHER" id="PTHR11362">
    <property type="entry name" value="PHOSPHATIDYLETHANOLAMINE-BINDING PROTEIN"/>
    <property type="match status" value="1"/>
</dbReference>
<sequence length="157" mass="17041">MVGKLPGGHTDMESLLTGCGGGPIVTGVSVLPAGTITHTTKKLYVLVMVDPDAKSRTNPEFAYWRHWLVADIQGTSLAKGQIGGTTLTDYRPPTPPSKSGFHRYQFMLFEQPADAQVTLTEAETSSRGKWDVDAFLKRVGLGAPVATLQYLTQNYKD</sequence>
<dbReference type="EMBL" id="JBBPFD010000003">
    <property type="protein sequence ID" value="KAK7934158.1"/>
    <property type="molecule type" value="Genomic_DNA"/>
</dbReference>
<proteinExistence type="predicted"/>
<evidence type="ECO:0008006" key="3">
    <source>
        <dbReference type="Google" id="ProtNLM"/>
    </source>
</evidence>
<dbReference type="AlphaFoldDB" id="A0AAW0PTX1"/>
<dbReference type="Gene3D" id="3.90.280.10">
    <property type="entry name" value="PEBP-like"/>
    <property type="match status" value="1"/>
</dbReference>
<dbReference type="SUPFAM" id="SSF49777">
    <property type="entry name" value="PEBP-like"/>
    <property type="match status" value="1"/>
</dbReference>
<dbReference type="PANTHER" id="PTHR11362:SF82">
    <property type="entry name" value="PHOSPHATIDYLETHANOLAMINE-BINDING PROTEIN 4"/>
    <property type="match status" value="1"/>
</dbReference>
<comment type="caution">
    <text evidence="1">The sequence shown here is derived from an EMBL/GenBank/DDBJ whole genome shotgun (WGS) entry which is preliminary data.</text>
</comment>
<dbReference type="CDD" id="cd00866">
    <property type="entry name" value="PEBP_euk"/>
    <property type="match status" value="1"/>
</dbReference>
<dbReference type="InterPro" id="IPR036610">
    <property type="entry name" value="PEBP-like_sf"/>
</dbReference>
<dbReference type="InterPro" id="IPR035810">
    <property type="entry name" value="PEBP_euk"/>
</dbReference>
<evidence type="ECO:0000313" key="2">
    <source>
        <dbReference type="Proteomes" id="UP001460270"/>
    </source>
</evidence>
<protein>
    <recommendedName>
        <fullName evidence="3">Phosphatidylethanolamine-binding protein 4</fullName>
    </recommendedName>
</protein>
<dbReference type="Proteomes" id="UP001460270">
    <property type="component" value="Unassembled WGS sequence"/>
</dbReference>
<gene>
    <name evidence="1" type="ORF">WMY93_005054</name>
</gene>